<keyword evidence="2" id="KW-1185">Reference proteome</keyword>
<protein>
    <submittedName>
        <fullName evidence="1">Uncharacterized protein</fullName>
    </submittedName>
</protein>
<evidence type="ECO:0000313" key="1">
    <source>
        <dbReference type="EMBL" id="AVM01087.1"/>
    </source>
</evidence>
<dbReference type="RefSeq" id="WP_105942798.1">
    <property type="nucleotide sequence ID" value="NZ_CP027433.1"/>
</dbReference>
<organism evidence="1 2">
    <name type="scientific">Gordonia iterans</name>
    <dbReference type="NCBI Taxonomy" id="1004901"/>
    <lineage>
        <taxon>Bacteria</taxon>
        <taxon>Bacillati</taxon>
        <taxon>Actinomycetota</taxon>
        <taxon>Actinomycetes</taxon>
        <taxon>Mycobacteriales</taxon>
        <taxon>Gordoniaceae</taxon>
        <taxon>Gordonia</taxon>
    </lineage>
</organism>
<name>A0A2S0KHC3_9ACTN</name>
<sequence length="226" mass="25574">MEPFTGWMPQWHAMASLSYDELRRRAAVVEQLAVDHGCLCVAPHTVHGFEHFSWANGGGESTNWFFHPDGRILLTVFDHEEDLNVYGHDDYDLQLGFFDGVPVDLRAAVLGLPENGVFLNIESADRTRSVLTVSGVFWFDGRQWHVARGLTEYCAANEIELWSASGYVYCTGEYFFGTDLTVDTLIERQRERGYYDRSPDREERDRAGFARSLATAEARLGLGPTP</sequence>
<gene>
    <name evidence="1" type="ORF">C6V83_13320</name>
</gene>
<dbReference type="KEGG" id="git:C6V83_13320"/>
<dbReference type="Proteomes" id="UP000239814">
    <property type="component" value="Chromosome"/>
</dbReference>
<dbReference type="AlphaFoldDB" id="A0A2S0KHC3"/>
<accession>A0A2S0KHC3</accession>
<reference evidence="1 2" key="1">
    <citation type="submission" date="2018-03" db="EMBL/GenBank/DDBJ databases">
        <title>Characteristics and genome of n-alkane degrading marine bacteria Gordonia iterans isolated from crude oil contaminated in Tae-an, South Korea.</title>
        <authorList>
            <person name="Lee S.-S."/>
            <person name="Kim H."/>
        </authorList>
    </citation>
    <scope>NUCLEOTIDE SEQUENCE [LARGE SCALE GENOMIC DNA]</scope>
    <source>
        <strain evidence="1 2">Co17</strain>
    </source>
</reference>
<dbReference type="OrthoDB" id="4991189at2"/>
<dbReference type="EMBL" id="CP027433">
    <property type="protein sequence ID" value="AVM01087.1"/>
    <property type="molecule type" value="Genomic_DNA"/>
</dbReference>
<proteinExistence type="predicted"/>
<evidence type="ECO:0000313" key="2">
    <source>
        <dbReference type="Proteomes" id="UP000239814"/>
    </source>
</evidence>